<organism evidence="3 4">
    <name type="scientific">Nonomuraea aridisoli</name>
    <dbReference type="NCBI Taxonomy" id="2070368"/>
    <lineage>
        <taxon>Bacteria</taxon>
        <taxon>Bacillati</taxon>
        <taxon>Actinomycetota</taxon>
        <taxon>Actinomycetes</taxon>
        <taxon>Streptosporangiales</taxon>
        <taxon>Streptosporangiaceae</taxon>
        <taxon>Nonomuraea</taxon>
    </lineage>
</organism>
<evidence type="ECO:0000313" key="4">
    <source>
        <dbReference type="Proteomes" id="UP000249304"/>
    </source>
</evidence>
<feature type="domain" description="Lipid/polyisoprenoid-binding YceI-like" evidence="2">
    <location>
        <begin position="14"/>
        <end position="178"/>
    </location>
</feature>
<dbReference type="InterPro" id="IPR007372">
    <property type="entry name" value="Lipid/polyisoprenoid-bd_YceI"/>
</dbReference>
<dbReference type="SUPFAM" id="SSF101874">
    <property type="entry name" value="YceI-like"/>
    <property type="match status" value="1"/>
</dbReference>
<dbReference type="PANTHER" id="PTHR34406:SF1">
    <property type="entry name" value="PROTEIN YCEI"/>
    <property type="match status" value="1"/>
</dbReference>
<proteinExistence type="inferred from homology"/>
<gene>
    <name evidence="3" type="ORF">C1J01_00110</name>
</gene>
<evidence type="ECO:0000256" key="1">
    <source>
        <dbReference type="ARBA" id="ARBA00008812"/>
    </source>
</evidence>
<dbReference type="AlphaFoldDB" id="A0A2W2FG42"/>
<sequence>MQTATTDLGELTGDYVIDTARTRIGFVGRHTMATRVRGWFEAFEGGAYLDGDDPSKSDAELTIQAGSIRTGDRRRDGHLCGKFLDADGHPAITFVSTGVVRAGELFKVAGDLTIRGVTRSVTIDFRLTGVGNDPEDGFRVGFAGGVTIDRDDWAVNWNALTGVLISKTVTLELEVAMVRRP</sequence>
<dbReference type="OrthoDB" id="9811006at2"/>
<dbReference type="RefSeq" id="WP_111174970.1">
    <property type="nucleotide sequence ID" value="NZ_POUD01000001.1"/>
</dbReference>
<name>A0A2W2FG42_9ACTN</name>
<dbReference type="InterPro" id="IPR036761">
    <property type="entry name" value="TTHA0802/YceI-like_sf"/>
</dbReference>
<dbReference type="Gene3D" id="2.40.128.110">
    <property type="entry name" value="Lipid/polyisoprenoid-binding, YceI-like"/>
    <property type="match status" value="1"/>
</dbReference>
<protein>
    <submittedName>
        <fullName evidence="3">Polyisoprenoid-binding protein</fullName>
    </submittedName>
</protein>
<comment type="similarity">
    <text evidence="1">Belongs to the UPF0312 family.</text>
</comment>
<dbReference type="PANTHER" id="PTHR34406">
    <property type="entry name" value="PROTEIN YCEI"/>
    <property type="match status" value="1"/>
</dbReference>
<reference evidence="3 4" key="1">
    <citation type="submission" date="2018-01" db="EMBL/GenBank/DDBJ databases">
        <title>Draft genome sequence of Nonomuraea sp. KC333.</title>
        <authorList>
            <person name="Sahin N."/>
            <person name="Saygin H."/>
            <person name="Ay H."/>
        </authorList>
    </citation>
    <scope>NUCLEOTIDE SEQUENCE [LARGE SCALE GENOMIC DNA]</scope>
    <source>
        <strain evidence="3 4">KC333</strain>
    </source>
</reference>
<dbReference type="EMBL" id="POUD01000001">
    <property type="protein sequence ID" value="PZG23668.1"/>
    <property type="molecule type" value="Genomic_DNA"/>
</dbReference>
<accession>A0A2W2FG42</accession>
<comment type="caution">
    <text evidence="3">The sequence shown here is derived from an EMBL/GenBank/DDBJ whole genome shotgun (WGS) entry which is preliminary data.</text>
</comment>
<evidence type="ECO:0000259" key="2">
    <source>
        <dbReference type="SMART" id="SM00867"/>
    </source>
</evidence>
<evidence type="ECO:0000313" key="3">
    <source>
        <dbReference type="EMBL" id="PZG23668.1"/>
    </source>
</evidence>
<dbReference type="SMART" id="SM00867">
    <property type="entry name" value="YceI"/>
    <property type="match status" value="1"/>
</dbReference>
<dbReference type="Proteomes" id="UP000249304">
    <property type="component" value="Unassembled WGS sequence"/>
</dbReference>
<keyword evidence="4" id="KW-1185">Reference proteome</keyword>
<dbReference type="Pfam" id="PF04264">
    <property type="entry name" value="YceI"/>
    <property type="match status" value="1"/>
</dbReference>